<comment type="caution">
    <text evidence="1">The sequence shown here is derived from an EMBL/GenBank/DDBJ whole genome shotgun (WGS) entry which is preliminary data.</text>
</comment>
<proteinExistence type="predicted"/>
<dbReference type="AlphaFoldDB" id="A0A4C1WII5"/>
<reference evidence="1 2" key="1">
    <citation type="journal article" date="2019" name="Commun. Biol.">
        <title>The bagworm genome reveals a unique fibroin gene that provides high tensile strength.</title>
        <authorList>
            <person name="Kono N."/>
            <person name="Nakamura H."/>
            <person name="Ohtoshi R."/>
            <person name="Tomita M."/>
            <person name="Numata K."/>
            <person name="Arakawa K."/>
        </authorList>
    </citation>
    <scope>NUCLEOTIDE SEQUENCE [LARGE SCALE GENOMIC DNA]</scope>
</reference>
<dbReference type="EMBL" id="BGZK01000555">
    <property type="protein sequence ID" value="GBP49957.1"/>
    <property type="molecule type" value="Genomic_DNA"/>
</dbReference>
<evidence type="ECO:0000313" key="2">
    <source>
        <dbReference type="Proteomes" id="UP000299102"/>
    </source>
</evidence>
<protein>
    <submittedName>
        <fullName evidence="1">Uncharacterized protein</fullName>
    </submittedName>
</protein>
<name>A0A4C1WII5_EUMVA</name>
<dbReference type="Proteomes" id="UP000299102">
    <property type="component" value="Unassembled WGS sequence"/>
</dbReference>
<sequence length="116" mass="12999">MGWNDLWKKRKADSGDGIDLVGAFGMSCLIRTGRFQIGVLHAVFSCHQGRRPYALHRSLTNNGLTPRTLHLDNRGLIKKRELAEVIKPRTAIGGRVSPITADMFHTNKNARDLHRA</sequence>
<accession>A0A4C1WII5</accession>
<keyword evidence="2" id="KW-1185">Reference proteome</keyword>
<gene>
    <name evidence="1" type="ORF">EVAR_37042_1</name>
</gene>
<organism evidence="1 2">
    <name type="scientific">Eumeta variegata</name>
    <name type="common">Bagworm moth</name>
    <name type="synonym">Eumeta japonica</name>
    <dbReference type="NCBI Taxonomy" id="151549"/>
    <lineage>
        <taxon>Eukaryota</taxon>
        <taxon>Metazoa</taxon>
        <taxon>Ecdysozoa</taxon>
        <taxon>Arthropoda</taxon>
        <taxon>Hexapoda</taxon>
        <taxon>Insecta</taxon>
        <taxon>Pterygota</taxon>
        <taxon>Neoptera</taxon>
        <taxon>Endopterygota</taxon>
        <taxon>Lepidoptera</taxon>
        <taxon>Glossata</taxon>
        <taxon>Ditrysia</taxon>
        <taxon>Tineoidea</taxon>
        <taxon>Psychidae</taxon>
        <taxon>Oiketicinae</taxon>
        <taxon>Eumeta</taxon>
    </lineage>
</organism>
<evidence type="ECO:0000313" key="1">
    <source>
        <dbReference type="EMBL" id="GBP49957.1"/>
    </source>
</evidence>